<dbReference type="OrthoDB" id="1111999at2759"/>
<proteinExistence type="predicted"/>
<feature type="coiled-coil region" evidence="1">
    <location>
        <begin position="44"/>
        <end position="113"/>
    </location>
</feature>
<evidence type="ECO:0000313" key="3">
    <source>
        <dbReference type="Proteomes" id="UP000886595"/>
    </source>
</evidence>
<comment type="caution">
    <text evidence="2">The sequence shown here is derived from an EMBL/GenBank/DDBJ whole genome shotgun (WGS) entry which is preliminary data.</text>
</comment>
<reference evidence="2 3" key="1">
    <citation type="submission" date="2020-02" db="EMBL/GenBank/DDBJ databases">
        <authorList>
            <person name="Ma Q."/>
            <person name="Huang Y."/>
            <person name="Song X."/>
            <person name="Pei D."/>
        </authorList>
    </citation>
    <scope>NUCLEOTIDE SEQUENCE [LARGE SCALE GENOMIC DNA]</scope>
    <source>
        <strain evidence="2">Sxm20200214</strain>
        <tissue evidence="2">Leaf</tissue>
    </source>
</reference>
<accession>A0A8X8BBX7</accession>
<name>A0A8X8BBX7_BRACI</name>
<keyword evidence="3" id="KW-1185">Reference proteome</keyword>
<evidence type="ECO:0000256" key="1">
    <source>
        <dbReference type="SAM" id="Coils"/>
    </source>
</evidence>
<gene>
    <name evidence="2" type="ORF">Bca52824_000182</name>
</gene>
<keyword evidence="1" id="KW-0175">Coiled coil</keyword>
<evidence type="ECO:0000313" key="2">
    <source>
        <dbReference type="EMBL" id="KAG2329002.1"/>
    </source>
</evidence>
<organism evidence="2 3">
    <name type="scientific">Brassica carinata</name>
    <name type="common">Ethiopian mustard</name>
    <name type="synonym">Abyssinian cabbage</name>
    <dbReference type="NCBI Taxonomy" id="52824"/>
    <lineage>
        <taxon>Eukaryota</taxon>
        <taxon>Viridiplantae</taxon>
        <taxon>Streptophyta</taxon>
        <taxon>Embryophyta</taxon>
        <taxon>Tracheophyta</taxon>
        <taxon>Spermatophyta</taxon>
        <taxon>Magnoliopsida</taxon>
        <taxon>eudicotyledons</taxon>
        <taxon>Gunneridae</taxon>
        <taxon>Pentapetalae</taxon>
        <taxon>rosids</taxon>
        <taxon>malvids</taxon>
        <taxon>Brassicales</taxon>
        <taxon>Brassicaceae</taxon>
        <taxon>Brassiceae</taxon>
        <taxon>Brassica</taxon>
    </lineage>
</organism>
<protein>
    <submittedName>
        <fullName evidence="2">Uncharacterized protein</fullName>
    </submittedName>
</protein>
<dbReference type="EMBL" id="JAAMPC010000001">
    <property type="protein sequence ID" value="KAG2329002.1"/>
    <property type="molecule type" value="Genomic_DNA"/>
</dbReference>
<dbReference type="AlphaFoldDB" id="A0A8X8BBX7"/>
<sequence length="252" mass="30028">MEIHTLLNNVSRLSNSVGNGNSYTEKGLESKVTPCVDPVVQVVVGEAKERLKKLEQDYQRTYKKYREAQLIWCRCYLDEKGFEHHSRRAGYCIKDSKNLVKELQNILGSLNIEEASRRTETPNHFRQILADVPRISSKKHVHYLLSEFKETNRLREAATERGAMILAKLIKELEKEKEKNDNILRDKRRVQQGYTEKIKHLQDKKEWICGKWDDERKYMLRLKKVDDGVEYFRPDSERWRHEPFILPYFFLQ</sequence>
<dbReference type="Proteomes" id="UP000886595">
    <property type="component" value="Unassembled WGS sequence"/>
</dbReference>